<organism evidence="10 11">
    <name type="scientific">Brevundimonas aurifodinae</name>
    <dbReference type="NCBI Taxonomy" id="1508312"/>
    <lineage>
        <taxon>Bacteria</taxon>
        <taxon>Pseudomonadati</taxon>
        <taxon>Pseudomonadota</taxon>
        <taxon>Alphaproteobacteria</taxon>
        <taxon>Caulobacterales</taxon>
        <taxon>Caulobacteraceae</taxon>
        <taxon>Brevundimonas</taxon>
    </lineage>
</organism>
<evidence type="ECO:0000256" key="8">
    <source>
        <dbReference type="HAMAP-Rule" id="MF_00265"/>
    </source>
</evidence>
<evidence type="ECO:0000256" key="4">
    <source>
        <dbReference type="ARBA" id="ARBA00022723"/>
    </source>
</evidence>
<dbReference type="HAMAP" id="MF_00265">
    <property type="entry name" value="VapC_Nob1"/>
    <property type="match status" value="1"/>
</dbReference>
<proteinExistence type="inferred from homology"/>
<dbReference type="SMART" id="SM00670">
    <property type="entry name" value="PINc"/>
    <property type="match status" value="1"/>
</dbReference>
<gene>
    <name evidence="8" type="primary">vapC</name>
    <name evidence="10" type="ORF">ABN401_02310</name>
</gene>
<evidence type="ECO:0000313" key="10">
    <source>
        <dbReference type="EMBL" id="MEQ7154041.1"/>
    </source>
</evidence>
<feature type="binding site" evidence="8">
    <location>
        <position position="7"/>
    </location>
    <ligand>
        <name>Mg(2+)</name>
        <dbReference type="ChEBI" id="CHEBI:18420"/>
    </ligand>
</feature>
<keyword evidence="4 8" id="KW-0479">Metal-binding</keyword>
<evidence type="ECO:0000259" key="9">
    <source>
        <dbReference type="SMART" id="SM00670"/>
    </source>
</evidence>
<evidence type="ECO:0000256" key="6">
    <source>
        <dbReference type="ARBA" id="ARBA00022842"/>
    </source>
</evidence>
<accession>A0ABV1NJM7</accession>
<dbReference type="EMBL" id="JBEGDD010000001">
    <property type="protein sequence ID" value="MEQ7154041.1"/>
    <property type="molecule type" value="Genomic_DNA"/>
</dbReference>
<dbReference type="InterPro" id="IPR029060">
    <property type="entry name" value="PIN-like_dom_sf"/>
</dbReference>
<dbReference type="SUPFAM" id="SSF88723">
    <property type="entry name" value="PIN domain-like"/>
    <property type="match status" value="1"/>
</dbReference>
<dbReference type="InterPro" id="IPR002716">
    <property type="entry name" value="PIN_dom"/>
</dbReference>
<protein>
    <recommendedName>
        <fullName evidence="8">Ribonuclease VapC</fullName>
        <shortName evidence="8">RNase VapC</shortName>
        <ecNumber evidence="8">3.1.-.-</ecNumber>
    </recommendedName>
    <alternativeName>
        <fullName evidence="8">Toxin VapC</fullName>
    </alternativeName>
</protein>
<comment type="cofactor">
    <cofactor evidence="1 8">
        <name>Mg(2+)</name>
        <dbReference type="ChEBI" id="CHEBI:18420"/>
    </cofactor>
</comment>
<reference evidence="10 11" key="1">
    <citation type="submission" date="2024-06" db="EMBL/GenBank/DDBJ databases">
        <title>Brevundimonas sp. C11.</title>
        <authorList>
            <person name="Maltman C."/>
        </authorList>
    </citation>
    <scope>NUCLEOTIDE SEQUENCE [LARGE SCALE GENOMIC DNA]</scope>
    <source>
        <strain evidence="10 11">C11</strain>
    </source>
</reference>
<dbReference type="Pfam" id="PF01850">
    <property type="entry name" value="PIN"/>
    <property type="match status" value="1"/>
</dbReference>
<keyword evidence="11" id="KW-1185">Reference proteome</keyword>
<comment type="function">
    <text evidence="8">Toxic component of a toxin-antitoxin (TA) system. An RNase.</text>
</comment>
<feature type="domain" description="PIN" evidence="9">
    <location>
        <begin position="2"/>
        <end position="121"/>
    </location>
</feature>
<dbReference type="PANTHER" id="PTHR33653:SF1">
    <property type="entry name" value="RIBONUCLEASE VAPC2"/>
    <property type="match status" value="1"/>
</dbReference>
<comment type="caution">
    <text evidence="10">The sequence shown here is derived from an EMBL/GenBank/DDBJ whole genome shotgun (WGS) entry which is preliminary data.</text>
</comment>
<feature type="binding site" evidence="8">
    <location>
        <position position="98"/>
    </location>
    <ligand>
        <name>Mg(2+)</name>
        <dbReference type="ChEBI" id="CHEBI:18420"/>
    </ligand>
</feature>
<dbReference type="EC" id="3.1.-.-" evidence="8"/>
<evidence type="ECO:0000256" key="3">
    <source>
        <dbReference type="ARBA" id="ARBA00022722"/>
    </source>
</evidence>
<dbReference type="RefSeq" id="WP_349683197.1">
    <property type="nucleotide sequence ID" value="NZ_JBEGDD010000001.1"/>
</dbReference>
<keyword evidence="5 8" id="KW-0378">Hydrolase</keyword>
<evidence type="ECO:0000256" key="2">
    <source>
        <dbReference type="ARBA" id="ARBA00022649"/>
    </source>
</evidence>
<keyword evidence="6 8" id="KW-0460">Magnesium</keyword>
<dbReference type="InterPro" id="IPR022907">
    <property type="entry name" value="VapC_family"/>
</dbReference>
<comment type="similarity">
    <text evidence="7 8">Belongs to the PINc/VapC protein family.</text>
</comment>
<evidence type="ECO:0000256" key="5">
    <source>
        <dbReference type="ARBA" id="ARBA00022801"/>
    </source>
</evidence>
<evidence type="ECO:0000256" key="7">
    <source>
        <dbReference type="ARBA" id="ARBA00038093"/>
    </source>
</evidence>
<keyword evidence="2 8" id="KW-1277">Toxin-antitoxin system</keyword>
<keyword evidence="8" id="KW-0800">Toxin</keyword>
<name>A0ABV1NJM7_9CAUL</name>
<dbReference type="Proteomes" id="UP001445732">
    <property type="component" value="Unassembled WGS sequence"/>
</dbReference>
<dbReference type="CDD" id="cd18748">
    <property type="entry name" value="PIN_VapC4-5_FitB-like"/>
    <property type="match status" value="1"/>
</dbReference>
<sequence>MIRYMLDTNVVSDLMKQAIGRTAQRIALSDEDELCTSIIVVAELRFGLARRNMPHLFGRLEAVLAGLSVLPWDAPADMSYASMRAALEYGGLLIGANDMLIAAHALAQDCTLVTDNEREFRRVAGLRVENWLRAD</sequence>
<dbReference type="InterPro" id="IPR050556">
    <property type="entry name" value="Type_II_TA_system_RNase"/>
</dbReference>
<evidence type="ECO:0000313" key="11">
    <source>
        <dbReference type="Proteomes" id="UP001445732"/>
    </source>
</evidence>
<keyword evidence="3 8" id="KW-0540">Nuclease</keyword>
<evidence type="ECO:0000256" key="1">
    <source>
        <dbReference type="ARBA" id="ARBA00001946"/>
    </source>
</evidence>
<dbReference type="Gene3D" id="3.40.50.1010">
    <property type="entry name" value="5'-nuclease"/>
    <property type="match status" value="1"/>
</dbReference>
<dbReference type="PANTHER" id="PTHR33653">
    <property type="entry name" value="RIBONUCLEASE VAPC2"/>
    <property type="match status" value="1"/>
</dbReference>